<protein>
    <submittedName>
        <fullName evidence="1">Uncharacterized protein</fullName>
    </submittedName>
</protein>
<keyword evidence="2" id="KW-1185">Reference proteome</keyword>
<dbReference type="EMBL" id="CALNXK010000039">
    <property type="protein sequence ID" value="CAH3124222.1"/>
    <property type="molecule type" value="Genomic_DNA"/>
</dbReference>
<dbReference type="Proteomes" id="UP001159405">
    <property type="component" value="Unassembled WGS sequence"/>
</dbReference>
<name>A0ABN8P0A7_9CNID</name>
<proteinExistence type="predicted"/>
<reference evidence="1 2" key="1">
    <citation type="submission" date="2022-05" db="EMBL/GenBank/DDBJ databases">
        <authorList>
            <consortium name="Genoscope - CEA"/>
            <person name="William W."/>
        </authorList>
    </citation>
    <scope>NUCLEOTIDE SEQUENCE [LARGE SCALE GENOMIC DNA]</scope>
</reference>
<evidence type="ECO:0000313" key="2">
    <source>
        <dbReference type="Proteomes" id="UP001159405"/>
    </source>
</evidence>
<accession>A0ABN8P0A7</accession>
<evidence type="ECO:0000313" key="1">
    <source>
        <dbReference type="EMBL" id="CAH3124222.1"/>
    </source>
</evidence>
<comment type="caution">
    <text evidence="1">The sequence shown here is derived from an EMBL/GenBank/DDBJ whole genome shotgun (WGS) entry which is preliminary data.</text>
</comment>
<organism evidence="1 2">
    <name type="scientific">Porites lobata</name>
    <dbReference type="NCBI Taxonomy" id="104759"/>
    <lineage>
        <taxon>Eukaryota</taxon>
        <taxon>Metazoa</taxon>
        <taxon>Cnidaria</taxon>
        <taxon>Anthozoa</taxon>
        <taxon>Hexacorallia</taxon>
        <taxon>Scleractinia</taxon>
        <taxon>Fungiina</taxon>
        <taxon>Poritidae</taxon>
        <taxon>Porites</taxon>
    </lineage>
</organism>
<sequence>MQVESSVTPLLTIDEVEKVQRPRIASFIGHVFQQTSYAVLVDKLIQQEKLNHCHGLKTLYSRPCFTISREQNVKLSRVTTDQIGKRQSFVSDREEERCNRKVLLAAKTLKFTSQKRLLQLFIPSRSLSVKIEKEIIISMFRCFEKGKLSRLNSLSNLTDLTLKYQ</sequence>
<gene>
    <name evidence="1" type="ORF">PLOB_00030469</name>
</gene>
<feature type="non-terminal residue" evidence="1">
    <location>
        <position position="165"/>
    </location>
</feature>